<dbReference type="GO" id="GO:0001006">
    <property type="term" value="F:RNA polymerase III type 3 promoter sequence-specific DNA binding"/>
    <property type="evidence" value="ECO:0007669"/>
    <property type="project" value="TreeGrafter"/>
</dbReference>
<comment type="subunit">
    <text evidence="9">Part of the SNAPc complex composed of 5 subunits: SNAPC1, SNAPC2, SNAPC3, SNAPC4 and SNAPC5. SNAPC3 interacts with SNAPC1.</text>
</comment>
<organism evidence="11 12">
    <name type="scientific">Amphimedon queenslandica</name>
    <name type="common">Sponge</name>
    <dbReference type="NCBI Taxonomy" id="400682"/>
    <lineage>
        <taxon>Eukaryota</taxon>
        <taxon>Metazoa</taxon>
        <taxon>Porifera</taxon>
        <taxon>Demospongiae</taxon>
        <taxon>Heteroscleromorpha</taxon>
        <taxon>Haplosclerida</taxon>
        <taxon>Niphatidae</taxon>
        <taxon>Amphimedon</taxon>
    </lineage>
</organism>
<evidence type="ECO:0000256" key="6">
    <source>
        <dbReference type="ARBA" id="ARBA00023163"/>
    </source>
</evidence>
<name>A0AAN0IP55_AMPQE</name>
<evidence type="ECO:0000256" key="8">
    <source>
        <dbReference type="ARBA" id="ARBA00025193"/>
    </source>
</evidence>
<evidence type="ECO:0000256" key="3">
    <source>
        <dbReference type="ARBA" id="ARBA00013634"/>
    </source>
</evidence>
<dbReference type="GO" id="GO:0000978">
    <property type="term" value="F:RNA polymerase II cis-regulatory region sequence-specific DNA binding"/>
    <property type="evidence" value="ECO:0007669"/>
    <property type="project" value="TreeGrafter"/>
</dbReference>
<reference evidence="12" key="1">
    <citation type="journal article" date="2010" name="Nature">
        <title>The Amphimedon queenslandica genome and the evolution of animal complexity.</title>
        <authorList>
            <person name="Srivastava M."/>
            <person name="Simakov O."/>
            <person name="Chapman J."/>
            <person name="Fahey B."/>
            <person name="Gauthier M.E."/>
            <person name="Mitros T."/>
            <person name="Richards G.S."/>
            <person name="Conaco C."/>
            <person name="Dacre M."/>
            <person name="Hellsten U."/>
            <person name="Larroux C."/>
            <person name="Putnam N.H."/>
            <person name="Stanke M."/>
            <person name="Adamska M."/>
            <person name="Darling A."/>
            <person name="Degnan S.M."/>
            <person name="Oakley T.H."/>
            <person name="Plachetzki D.C."/>
            <person name="Zhai Y."/>
            <person name="Adamski M."/>
            <person name="Calcino A."/>
            <person name="Cummins S.F."/>
            <person name="Goodstein D.M."/>
            <person name="Harris C."/>
            <person name="Jackson D.J."/>
            <person name="Leys S.P."/>
            <person name="Shu S."/>
            <person name="Woodcroft B.J."/>
            <person name="Vervoort M."/>
            <person name="Kosik K.S."/>
            <person name="Manning G."/>
            <person name="Degnan B.M."/>
            <person name="Rokhsar D.S."/>
        </authorList>
    </citation>
    <scope>NUCLEOTIDE SEQUENCE [LARGE SCALE GENOMIC DNA]</scope>
</reference>
<dbReference type="AlphaFoldDB" id="A0AAN0IP55"/>
<dbReference type="PANTHER" id="PTHR13421">
    <property type="entry name" value="SNRNA-ACTIVATING PROTEIN COMPLEX SUBUNIT 3"/>
    <property type="match status" value="1"/>
</dbReference>
<evidence type="ECO:0000313" key="11">
    <source>
        <dbReference type="EnsemblMetazoa" id="XP_011406075.2"/>
    </source>
</evidence>
<reference evidence="11" key="2">
    <citation type="submission" date="2024-06" db="UniProtKB">
        <authorList>
            <consortium name="EnsemblMetazoa"/>
        </authorList>
    </citation>
    <scope>IDENTIFICATION</scope>
</reference>
<proteinExistence type="inferred from homology"/>
<sequence>MYLFRRSPYTLCPRGKAMAELQRIRVPKDHEFIDPEISGIISVKDAREKLFAAYHSLKAEEEFMGVATGDCHIQNIMGLSDEEMKKCNDKFNPKSLLPGSDSVSLHKVRSSLPHGASTLESFNVQFDCAKKLFHPVPCLSSLSATCSNNLTHPQVLISVIIFHPFKRIPQAQYLVLTDQKLVEFKDKIYCPRDYAIETDFSADPNQFDRSKILAPPSPSKSGYLFINDVFFNDRRHPQSQDYSSVIIDWTSDEKRQRESPRLNKFSSRDMSQVTFSDLKIRLGYPYLYCHHGNCEHIMIFNDIRLLTDKDIQDRSLYPLLNEYIKEFRKRCDVCDELTAMWSVIDDQVGTQSPSYYCDSCHKLMHYDKNGRKRGEFKCYPYFDECSTLLERGAPLVND</sequence>
<dbReference type="GeneID" id="105313945"/>
<evidence type="ECO:0000256" key="10">
    <source>
        <dbReference type="ARBA" id="ARBA00029606"/>
    </source>
</evidence>
<dbReference type="GO" id="GO:0001046">
    <property type="term" value="F:core promoter sequence-specific DNA binding"/>
    <property type="evidence" value="ECO:0007669"/>
    <property type="project" value="TreeGrafter"/>
</dbReference>
<evidence type="ECO:0000256" key="7">
    <source>
        <dbReference type="ARBA" id="ARBA00023242"/>
    </source>
</evidence>
<dbReference type="GO" id="GO:0003681">
    <property type="term" value="F:bent DNA binding"/>
    <property type="evidence" value="ECO:0007669"/>
    <property type="project" value="TreeGrafter"/>
</dbReference>
<evidence type="ECO:0000256" key="5">
    <source>
        <dbReference type="ARBA" id="ARBA00023125"/>
    </source>
</evidence>
<keyword evidence="5" id="KW-0238">DNA-binding</keyword>
<comment type="subcellular location">
    <subcellularLocation>
        <location evidence="1">Nucleus</location>
    </subcellularLocation>
</comment>
<keyword evidence="12" id="KW-1185">Reference proteome</keyword>
<keyword evidence="6" id="KW-0804">Transcription</keyword>
<dbReference type="Proteomes" id="UP000007879">
    <property type="component" value="Unassembled WGS sequence"/>
</dbReference>
<evidence type="ECO:0000256" key="2">
    <source>
        <dbReference type="ARBA" id="ARBA00010410"/>
    </source>
</evidence>
<evidence type="ECO:0000313" key="12">
    <source>
        <dbReference type="Proteomes" id="UP000007879"/>
    </source>
</evidence>
<evidence type="ECO:0000256" key="9">
    <source>
        <dbReference type="ARBA" id="ARBA00025958"/>
    </source>
</evidence>
<dbReference type="GO" id="GO:0042796">
    <property type="term" value="P:snRNA transcription by RNA polymerase III"/>
    <property type="evidence" value="ECO:0007669"/>
    <property type="project" value="TreeGrafter"/>
</dbReference>
<comment type="function">
    <text evidence="8">Part of the SNAPc complex required for the transcription of both RNA polymerase II and III small-nuclear RNA genes. Binds to the proximal sequence element (PSE), a non-TATA-box basal promoter element common to these 2 types of genes. Recruits TBP and BRF2 to the U6 snRNA TATA box.</text>
</comment>
<evidence type="ECO:0000256" key="1">
    <source>
        <dbReference type="ARBA" id="ARBA00004123"/>
    </source>
</evidence>
<dbReference type="GO" id="GO:0005634">
    <property type="term" value="C:nucleus"/>
    <property type="evidence" value="ECO:0007669"/>
    <property type="project" value="UniProtKB-SubCell"/>
</dbReference>
<protein>
    <recommendedName>
        <fullName evidence="3">snRNA-activating protein complex subunit 3</fullName>
    </recommendedName>
    <alternativeName>
        <fullName evidence="10">Small nuclear RNA-activating complex polypeptide 3</fullName>
    </alternativeName>
</protein>
<dbReference type="KEGG" id="aqu:105313945"/>
<dbReference type="GO" id="GO:0042795">
    <property type="term" value="P:snRNA transcription by RNA polymerase II"/>
    <property type="evidence" value="ECO:0007669"/>
    <property type="project" value="TreeGrafter"/>
</dbReference>
<dbReference type="Pfam" id="PF12251">
    <property type="entry name" value="SNAPC3"/>
    <property type="match status" value="1"/>
</dbReference>
<dbReference type="PANTHER" id="PTHR13421:SF16">
    <property type="entry name" value="SNRNA-ACTIVATING PROTEIN COMPLEX SUBUNIT 3"/>
    <property type="match status" value="1"/>
</dbReference>
<keyword evidence="7" id="KW-0539">Nucleus</keyword>
<dbReference type="InterPro" id="IPR022042">
    <property type="entry name" value="snRNA-activating_su3"/>
</dbReference>
<dbReference type="GO" id="GO:0019185">
    <property type="term" value="C:snRNA-activating protein complex"/>
    <property type="evidence" value="ECO:0007669"/>
    <property type="project" value="TreeGrafter"/>
</dbReference>
<evidence type="ECO:0000256" key="4">
    <source>
        <dbReference type="ARBA" id="ARBA00023015"/>
    </source>
</evidence>
<dbReference type="RefSeq" id="XP_011406075.2">
    <property type="nucleotide sequence ID" value="XM_011407773.2"/>
</dbReference>
<comment type="similarity">
    <text evidence="2">Belongs to the SNAPC3/SRD2 family.</text>
</comment>
<accession>A0AAN0IP55</accession>
<dbReference type="EnsemblMetazoa" id="XM_011407773.2">
    <property type="protein sequence ID" value="XP_011406075.2"/>
    <property type="gene ID" value="LOC105313945"/>
</dbReference>
<keyword evidence="4" id="KW-0805">Transcription regulation</keyword>